<protein>
    <submittedName>
        <fullName evidence="1">Uncharacterized protein</fullName>
    </submittedName>
</protein>
<comment type="caution">
    <text evidence="1">The sequence shown here is derived from an EMBL/GenBank/DDBJ whole genome shotgun (WGS) entry which is preliminary data.</text>
</comment>
<organism evidence="1 2">
    <name type="scientific">Trichonephila clavipes</name>
    <name type="common">Golden silk orbweaver</name>
    <name type="synonym">Nephila clavipes</name>
    <dbReference type="NCBI Taxonomy" id="2585209"/>
    <lineage>
        <taxon>Eukaryota</taxon>
        <taxon>Metazoa</taxon>
        <taxon>Ecdysozoa</taxon>
        <taxon>Arthropoda</taxon>
        <taxon>Chelicerata</taxon>
        <taxon>Arachnida</taxon>
        <taxon>Araneae</taxon>
        <taxon>Araneomorphae</taxon>
        <taxon>Entelegynae</taxon>
        <taxon>Araneoidea</taxon>
        <taxon>Nephilidae</taxon>
        <taxon>Trichonephila</taxon>
    </lineage>
</organism>
<dbReference type="Proteomes" id="UP000887159">
    <property type="component" value="Unassembled WGS sequence"/>
</dbReference>
<proteinExistence type="predicted"/>
<evidence type="ECO:0000313" key="1">
    <source>
        <dbReference type="EMBL" id="GFY04872.1"/>
    </source>
</evidence>
<name>A0A8X6S8N8_TRICX</name>
<accession>A0A8X6S8N8</accession>
<reference evidence="1" key="1">
    <citation type="submission" date="2020-08" db="EMBL/GenBank/DDBJ databases">
        <title>Multicomponent nature underlies the extraordinary mechanical properties of spider dragline silk.</title>
        <authorList>
            <person name="Kono N."/>
            <person name="Nakamura H."/>
            <person name="Mori M."/>
            <person name="Yoshida Y."/>
            <person name="Ohtoshi R."/>
            <person name="Malay A.D."/>
            <person name="Moran D.A.P."/>
            <person name="Tomita M."/>
            <person name="Numata K."/>
            <person name="Arakawa K."/>
        </authorList>
    </citation>
    <scope>NUCLEOTIDE SEQUENCE</scope>
</reference>
<feature type="non-terminal residue" evidence="1">
    <location>
        <position position="1"/>
    </location>
</feature>
<gene>
    <name evidence="1" type="ORF">TNCV_2175281</name>
</gene>
<evidence type="ECO:0000313" key="2">
    <source>
        <dbReference type="Proteomes" id="UP000887159"/>
    </source>
</evidence>
<dbReference type="AlphaFoldDB" id="A0A8X6S8N8"/>
<keyword evidence="2" id="KW-1185">Reference proteome</keyword>
<dbReference type="EMBL" id="BMAU01021247">
    <property type="protein sequence ID" value="GFY04872.1"/>
    <property type="molecule type" value="Genomic_DNA"/>
</dbReference>
<sequence>HSNSWDAQLAVPNYPRYARLETNMGIRQAKGSNSAETVL</sequence>